<dbReference type="Proteomes" id="UP000322234">
    <property type="component" value="Unassembled WGS sequence"/>
</dbReference>
<dbReference type="EMBL" id="VBQZ03000044">
    <property type="protein sequence ID" value="MXQ88123.1"/>
    <property type="molecule type" value="Genomic_DNA"/>
</dbReference>
<organism evidence="2 3">
    <name type="scientific">Bos mutus</name>
    <name type="common">wild yak</name>
    <dbReference type="NCBI Taxonomy" id="72004"/>
    <lineage>
        <taxon>Eukaryota</taxon>
        <taxon>Metazoa</taxon>
        <taxon>Chordata</taxon>
        <taxon>Craniata</taxon>
        <taxon>Vertebrata</taxon>
        <taxon>Euteleostomi</taxon>
        <taxon>Mammalia</taxon>
        <taxon>Eutheria</taxon>
        <taxon>Laurasiatheria</taxon>
        <taxon>Artiodactyla</taxon>
        <taxon>Ruminantia</taxon>
        <taxon>Pecora</taxon>
        <taxon>Bovidae</taxon>
        <taxon>Bovinae</taxon>
        <taxon>Bos</taxon>
    </lineage>
</organism>
<evidence type="ECO:0000256" key="1">
    <source>
        <dbReference type="SAM" id="MobiDB-lite"/>
    </source>
</evidence>
<name>A0A6B0RLD4_9CETA</name>
<sequence>MQMSIQYHYDTITSILKDFLPPEHWACKMLRWERAGTVSVWASLLNVYLPKFRRTKPSCTGSHYPCHLLLGPLASLQAAKDACLVEVEASLCSSLPALTLPIFNLAHGPLAQNPFVLNPCDDFRMSQFRHSQQPRRTTGSRAGKRSSTPASEPDYSRQTTTDADAPVTDSVPAQRTLGCLPHEELTV</sequence>
<reference evidence="2" key="1">
    <citation type="submission" date="2019-10" db="EMBL/GenBank/DDBJ databases">
        <title>The sequence and de novo assembly of the wild yak genome.</title>
        <authorList>
            <person name="Liu Y."/>
        </authorList>
    </citation>
    <scope>NUCLEOTIDE SEQUENCE [LARGE SCALE GENOMIC DNA]</scope>
    <source>
        <strain evidence="2">WY2019</strain>
    </source>
</reference>
<evidence type="ECO:0000313" key="2">
    <source>
        <dbReference type="EMBL" id="MXQ88123.1"/>
    </source>
</evidence>
<comment type="caution">
    <text evidence="2">The sequence shown here is derived from an EMBL/GenBank/DDBJ whole genome shotgun (WGS) entry which is preliminary data.</text>
</comment>
<dbReference type="AlphaFoldDB" id="A0A6B0RLD4"/>
<accession>A0A6B0RLD4</accession>
<gene>
    <name evidence="2" type="ORF">E5288_WYG017192</name>
</gene>
<keyword evidence="3" id="KW-1185">Reference proteome</keyword>
<feature type="compositionally biased region" description="Polar residues" evidence="1">
    <location>
        <begin position="128"/>
        <end position="162"/>
    </location>
</feature>
<protein>
    <submittedName>
        <fullName evidence="2">Uncharacterized protein</fullName>
    </submittedName>
</protein>
<evidence type="ECO:0000313" key="3">
    <source>
        <dbReference type="Proteomes" id="UP000322234"/>
    </source>
</evidence>
<proteinExistence type="predicted"/>
<feature type="region of interest" description="Disordered" evidence="1">
    <location>
        <begin position="127"/>
        <end position="187"/>
    </location>
</feature>